<dbReference type="RefSeq" id="WP_254156646.1">
    <property type="nucleotide sequence ID" value="NZ_CP100355.1"/>
</dbReference>
<accession>A0A9E7SVV5</accession>
<dbReference type="EMBL" id="CP100355">
    <property type="protein sequence ID" value="UTF52648.1"/>
    <property type="molecule type" value="Genomic_DNA"/>
</dbReference>
<proteinExistence type="predicted"/>
<dbReference type="Proteomes" id="UP001056855">
    <property type="component" value="Chromosome"/>
</dbReference>
<name>A0A9E7SVV5_9EURY</name>
<dbReference type="GeneID" id="73290930"/>
<reference evidence="1" key="1">
    <citation type="submission" date="2022-06" db="EMBL/GenBank/DDBJ databases">
        <title>Diverse halophilic archaea isolated from saline environments.</title>
        <authorList>
            <person name="Cui H.-L."/>
        </authorList>
    </citation>
    <scope>NUCLEOTIDE SEQUENCE</scope>
    <source>
        <strain evidence="1">WLHS1</strain>
    </source>
</reference>
<dbReference type="KEGG" id="sawl:NGM29_12750"/>
<evidence type="ECO:0000313" key="1">
    <source>
        <dbReference type="EMBL" id="UTF52648.1"/>
    </source>
</evidence>
<evidence type="ECO:0000313" key="2">
    <source>
        <dbReference type="Proteomes" id="UP001056855"/>
    </source>
</evidence>
<organism evidence="1 2">
    <name type="scientific">Natronosalvus rutilus</name>
    <dbReference type="NCBI Taxonomy" id="2953753"/>
    <lineage>
        <taxon>Archaea</taxon>
        <taxon>Methanobacteriati</taxon>
        <taxon>Methanobacteriota</taxon>
        <taxon>Stenosarchaea group</taxon>
        <taxon>Halobacteria</taxon>
        <taxon>Halobacteriales</taxon>
        <taxon>Natrialbaceae</taxon>
        <taxon>Natronosalvus</taxon>
    </lineage>
</organism>
<protein>
    <submittedName>
        <fullName evidence="1">Uncharacterized protein</fullName>
    </submittedName>
</protein>
<gene>
    <name evidence="1" type="ORF">NGM29_12750</name>
</gene>
<sequence length="58" mass="6244">MSVSGLCQICETRSAEQRCDNCGALVCQVHYQEGVGLCANCANTVNPNDPDDVDINRL</sequence>
<dbReference type="AlphaFoldDB" id="A0A9E7SVV5"/>
<keyword evidence="2" id="KW-1185">Reference proteome</keyword>